<evidence type="ECO:0000256" key="6">
    <source>
        <dbReference type="ARBA" id="ARBA00023136"/>
    </source>
</evidence>
<protein>
    <submittedName>
        <fullName evidence="10">Uncharacterized protein</fullName>
    </submittedName>
</protein>
<dbReference type="InterPro" id="IPR003472">
    <property type="entry name" value="Virion_mem_poxvirus_L1"/>
</dbReference>
<evidence type="ECO:0000256" key="2">
    <source>
        <dbReference type="ARBA" id="ARBA00022692"/>
    </source>
</evidence>
<feature type="transmembrane region" description="Helical" evidence="9">
    <location>
        <begin position="181"/>
        <end position="200"/>
    </location>
</feature>
<keyword evidence="5 9" id="KW-1133">Transmembrane helix</keyword>
<evidence type="ECO:0000256" key="1">
    <source>
        <dbReference type="ARBA" id="ARBA00004381"/>
    </source>
</evidence>
<accession>A0A068EFD7</accession>
<dbReference type="EMBL" id="KJ859677">
    <property type="protein sequence ID" value="AID46851.1"/>
    <property type="molecule type" value="Genomic_DNA"/>
</dbReference>
<evidence type="ECO:0000313" key="11">
    <source>
        <dbReference type="Proteomes" id="UP000140838"/>
    </source>
</evidence>
<dbReference type="GO" id="GO:0055036">
    <property type="term" value="C:virion membrane"/>
    <property type="evidence" value="ECO:0007669"/>
    <property type="project" value="UniProtKB-SubCell"/>
</dbReference>
<dbReference type="KEGG" id="vg:19738120"/>
<keyword evidence="2 9" id="KW-0812">Transmembrane</keyword>
<evidence type="ECO:0000256" key="9">
    <source>
        <dbReference type="SAM" id="Phobius"/>
    </source>
</evidence>
<comment type="function">
    <text evidence="8">Component of the entry fusion complex (EFC), which consists of 11 proteins. During cell infection, this complex mediates entry of the virion core into the host cytoplasm by a two-step mechanism consisting of lipid mixing of the viral and cellular membranes and subsequent pore formation.</text>
</comment>
<dbReference type="GeneID" id="19738120"/>
<comment type="subcellular location">
    <subcellularLocation>
        <location evidence="1">Virion membrane</location>
        <topology evidence="1">Single-pass membrane protein</topology>
    </subcellularLocation>
</comment>
<keyword evidence="3" id="KW-0946">Virion</keyword>
<evidence type="ECO:0000256" key="7">
    <source>
        <dbReference type="ARBA" id="ARBA00023157"/>
    </source>
</evidence>
<dbReference type="Proteomes" id="UP000140838">
    <property type="component" value="Genome"/>
</dbReference>
<keyword evidence="3" id="KW-0261">Viral envelope protein</keyword>
<name>A0A068EFD7_9POXV</name>
<dbReference type="Pfam" id="PF02442">
    <property type="entry name" value="L1R_F9L"/>
    <property type="match status" value="1"/>
</dbReference>
<reference evidence="10 11" key="1">
    <citation type="journal article" date="2014" name="BMC Genomics">
        <title>The complete genome sequences of poxviruses isolated from a penguin and a pigeon in South Africa and comparison to other sequenced avipoxviruses.</title>
        <authorList>
            <person name="Offerman K."/>
            <person name="Carulei O."/>
            <person name="van der Walt A.P."/>
            <person name="Douglass N."/>
            <person name="Williamson A.L."/>
        </authorList>
    </citation>
    <scope>NUCLEOTIDE SEQUENCE [LARGE SCALE GENOMIC DNA]</scope>
    <source>
        <strain evidence="10">PSan92</strain>
    </source>
</reference>
<dbReference type="RefSeq" id="YP_009046109.1">
    <property type="nucleotide sequence ID" value="NC_024446.1"/>
</dbReference>
<organism evidence="10 11">
    <name type="scientific">Penguinpox virus</name>
    <dbReference type="NCBI Taxonomy" id="648998"/>
    <lineage>
        <taxon>Viruses</taxon>
        <taxon>Varidnaviria</taxon>
        <taxon>Bamfordvirae</taxon>
        <taxon>Nucleocytoviricota</taxon>
        <taxon>Pokkesviricetes</taxon>
        <taxon>Chitovirales</taxon>
        <taxon>Poxviridae</taxon>
        <taxon>Chordopoxvirinae</taxon>
        <taxon>Avipoxvirus</taxon>
        <taxon>Avipoxvirus penguinpox</taxon>
    </lineage>
</organism>
<evidence type="ECO:0000256" key="8">
    <source>
        <dbReference type="ARBA" id="ARBA00034668"/>
    </source>
</evidence>
<keyword evidence="4" id="KW-0426">Late protein</keyword>
<sequence length="213" mass="24328">MENQEVLSNLYYLFSEKYLEKLSQHPDTSNVRCGIHIGYLSGDAKNCIVSIINACNSDEQKSFQLLIESLIETIENLPEKQQKKIAGRIGINIDDYKAGKKTELQQHCEAYANLTQHIDIQHFNIGTCYSPNDKYTDIKVINTGSALSNCGVEIILNRIKTNNTTVPIDNKLSMDSFSIKWFVIYIVLCVLILLLLGYIYRTVRIKYIYGVYI</sequence>
<keyword evidence="7" id="KW-1015">Disulfide bond</keyword>
<proteinExistence type="predicted"/>
<evidence type="ECO:0000313" key="10">
    <source>
        <dbReference type="EMBL" id="AID46851.1"/>
    </source>
</evidence>
<dbReference type="GO" id="GO:0019031">
    <property type="term" value="C:viral envelope"/>
    <property type="evidence" value="ECO:0007669"/>
    <property type="project" value="UniProtKB-KW"/>
</dbReference>
<keyword evidence="11" id="KW-1185">Reference proteome</keyword>
<evidence type="ECO:0000256" key="4">
    <source>
        <dbReference type="ARBA" id="ARBA00022921"/>
    </source>
</evidence>
<keyword evidence="6 9" id="KW-0472">Membrane</keyword>
<evidence type="ECO:0000256" key="5">
    <source>
        <dbReference type="ARBA" id="ARBA00022989"/>
    </source>
</evidence>
<gene>
    <name evidence="10" type="ORF">pepv_116</name>
</gene>
<evidence type="ECO:0000256" key="3">
    <source>
        <dbReference type="ARBA" id="ARBA00022879"/>
    </source>
</evidence>